<reference evidence="2" key="1">
    <citation type="submission" date="2022-07" db="EMBL/GenBank/DDBJ databases">
        <title>Genome Sequence of Xylaria arbuscula.</title>
        <authorList>
            <person name="Buettner E."/>
        </authorList>
    </citation>
    <scope>NUCLEOTIDE SEQUENCE</scope>
    <source>
        <strain evidence="2">VT107</strain>
    </source>
</reference>
<organism evidence="2 3">
    <name type="scientific">Xylaria arbuscula</name>
    <dbReference type="NCBI Taxonomy" id="114810"/>
    <lineage>
        <taxon>Eukaryota</taxon>
        <taxon>Fungi</taxon>
        <taxon>Dikarya</taxon>
        <taxon>Ascomycota</taxon>
        <taxon>Pezizomycotina</taxon>
        <taxon>Sordariomycetes</taxon>
        <taxon>Xylariomycetidae</taxon>
        <taxon>Xylariales</taxon>
        <taxon>Xylariaceae</taxon>
        <taxon>Xylaria</taxon>
    </lineage>
</organism>
<proteinExistence type="predicted"/>
<dbReference type="InterPro" id="IPR021858">
    <property type="entry name" value="Fun_TF"/>
</dbReference>
<evidence type="ECO:0000313" key="2">
    <source>
        <dbReference type="EMBL" id="KAJ3576036.1"/>
    </source>
</evidence>
<dbReference type="AlphaFoldDB" id="A0A9W8NHP3"/>
<keyword evidence="1" id="KW-0539">Nucleus</keyword>
<dbReference type="EMBL" id="JANPWZ010000502">
    <property type="protein sequence ID" value="KAJ3576036.1"/>
    <property type="molecule type" value="Genomic_DNA"/>
</dbReference>
<dbReference type="Pfam" id="PF11951">
    <property type="entry name" value="Fungal_trans_2"/>
    <property type="match status" value="1"/>
</dbReference>
<accession>A0A9W8NHP3</accession>
<name>A0A9W8NHP3_9PEZI</name>
<gene>
    <name evidence="2" type="ORF">NPX13_g3836</name>
</gene>
<evidence type="ECO:0000313" key="3">
    <source>
        <dbReference type="Proteomes" id="UP001148614"/>
    </source>
</evidence>
<protein>
    <submittedName>
        <fullName evidence="2">Uncharacterized protein</fullName>
    </submittedName>
</protein>
<dbReference type="VEuPathDB" id="FungiDB:F4678DRAFT_129943"/>
<sequence length="333" mass="36549">MPILKDAYLACASALKQLDPALSTGGDVSIQYAASAIKTLLSFPVSNSHDAIVCLTLGAALAISVSATVAMGVADICQYCLAATHPFIESAVPGSDMETWHGVLIWLETMDCLFKRRRPTVRPKPQDSKEVHRYLGLCLPLIPYYYDLCVISHSLNYLTDAGALAYLHRQLDVINTSVAAWTPSPGSDFIDQFGASEVVTLLAQARVYRLAALLVSHRLRYAFGEHDEQADIWSKEIMVELEVAQKIAGRPNRCVTLPFIIAAIEIRDPTARNGALQNTVNYVDNFSSTVHNAAKTFLCRVWRGRDLRTTSCWLDSIHKPCPVLQSINGTGVN</sequence>
<keyword evidence="3" id="KW-1185">Reference proteome</keyword>
<comment type="caution">
    <text evidence="2">The sequence shown here is derived from an EMBL/GenBank/DDBJ whole genome shotgun (WGS) entry which is preliminary data.</text>
</comment>
<dbReference type="Proteomes" id="UP001148614">
    <property type="component" value="Unassembled WGS sequence"/>
</dbReference>
<evidence type="ECO:0000256" key="1">
    <source>
        <dbReference type="ARBA" id="ARBA00023242"/>
    </source>
</evidence>